<protein>
    <submittedName>
        <fullName evidence="1">Uncharacterized protein</fullName>
    </submittedName>
</protein>
<dbReference type="EMBL" id="LAZR01059109">
    <property type="protein sequence ID" value="KKK68490.1"/>
    <property type="molecule type" value="Genomic_DNA"/>
</dbReference>
<dbReference type="AlphaFoldDB" id="A0A0F8Y4F6"/>
<reference evidence="1" key="1">
    <citation type="journal article" date="2015" name="Nature">
        <title>Complex archaea that bridge the gap between prokaryotes and eukaryotes.</title>
        <authorList>
            <person name="Spang A."/>
            <person name="Saw J.H."/>
            <person name="Jorgensen S.L."/>
            <person name="Zaremba-Niedzwiedzka K."/>
            <person name="Martijn J."/>
            <person name="Lind A.E."/>
            <person name="van Eijk R."/>
            <person name="Schleper C."/>
            <person name="Guy L."/>
            <person name="Ettema T.J."/>
        </authorList>
    </citation>
    <scope>NUCLEOTIDE SEQUENCE</scope>
</reference>
<gene>
    <name evidence="1" type="ORF">LCGC14_2943540</name>
</gene>
<organism evidence="1">
    <name type="scientific">marine sediment metagenome</name>
    <dbReference type="NCBI Taxonomy" id="412755"/>
    <lineage>
        <taxon>unclassified sequences</taxon>
        <taxon>metagenomes</taxon>
        <taxon>ecological metagenomes</taxon>
    </lineage>
</organism>
<accession>A0A0F8Y4F6</accession>
<name>A0A0F8Y4F6_9ZZZZ</name>
<evidence type="ECO:0000313" key="1">
    <source>
        <dbReference type="EMBL" id="KKK68490.1"/>
    </source>
</evidence>
<comment type="caution">
    <text evidence="1">The sequence shown here is derived from an EMBL/GenBank/DDBJ whole genome shotgun (WGS) entry which is preliminary data.</text>
</comment>
<sequence length="90" mass="10535">MEERDYKTLGQHVKYVNQFRKTQDALVQCWHGEITHYQPNTSEPGCNIIIISLDIMKEDSYGRQIEHETSVVHKSNQPADGNCWCWPDEL</sequence>
<proteinExistence type="predicted"/>